<sequence length="1847" mass="206221">MNISYLWSRVYNLLADVCLERREALKGSDTTEDLDTFKRDVSKEIFYVKSVGSNSTDVLELCSAFNFMMDCFPIENYIEIAKDFLPRILINLLNLMIDNCDILRIDEYFVLTKVVANIFSGVNTLHRDNPLLTGTELPRTNLNNQVPTSITGLNQIPLVAEDEEYSAEEAGELSNDTSNNTIEEGTGGGGGSVEKSLSENAHSIAHSNQSGQYDKGGQLTIDSLIEKFQSLFHNFVVSRLLKHCDTHEVYEKLSKALSERHMTRDRGFQIDARIPINANLVEVHESLCGIFSLIATIPVNEEAFLSPKPTEPVQSDDRSSKLKSANNSGVQNNQLNNDANLPKSDINTTPETLLDGKISQGVDGNTKDAVGDSDQLSIEHSKCRPYVRDLMLLSYAIDDTRINYSSMNLLLNMLTSSKLALDSEFARANLPIGVVAPSFSEELNASVVGDTPLMFERRSSESEGDEEPKRLLLTNEDFYFITEHTCWFSLAMEILWQYLSTEPMHRLETVDIIQNMHNLTYQTLACEDIICASLNDGDEKVAYEARRKFILLFSLMKNDRSSLDLKQREFERPLFFILDSLANKMDPFNCIARDWLSQVYKFKTTARVLEPILRIALHPDTARTPIIFTKINISSIHHTHMHLYSQIYDSQRILYALNTLWNVLTTDPHQGLIRMANSSVKGSHELHLLYARHANALAGGSFHDEVTVDNRASQVPSFLELTIITCLNFLSSYYMTLPTLKLTQADIHGNQKVRMLSCEILRTIFSNLFDAIKGCPTQPIHDMLNRCKAQETILLHIAVSVQRAQHMDRDSQLPSSSEQLIQSNETIDDNPDDFQRTLLRLLEELMILEYRVAPPNVISETENHSRSARTRDIPDISSNSLKYFYNILISSQRLFLAAVKAALQNIHRSDLHLNWLSMIETTIPISGRSLTRWIGCVISRLCDNLEMISNCILDRSEPANVNMILTPKYLLILMNSLTHLTHHCLLDNSYRNYHANGLSQRSESLSTLLPSTINAISSSGGVNSGSTTTLTSTGTSGPSSLGPVSHVMSNIFHVFSNDQGQDSAIGSQAGSGLGQNDPIIVARKEVLNKLSQIIFALIQVWKAMGHDRNSWLILGSPADVKKQILALLSPISLRHGVQFMNAVAFVWHELRSKNTGRKDVIPPCSPDQSLLVEIVASISDLPMESVLQTTRQVISKTQESRNLHRAPLEVGLLQFFLAYIRLFPGSQLIECWKPLLQLLRDGLQLGRPAMPQAQFTLLALLHEFVQTAPLIEDRKDQKDLQDVAQRLIDSLTTVVGARLAQTRWLRRALEVEPGPQHEISEDEEASEACAAGARSLQMDAGSIFSGESRSSEHFTDADSAITTTGASLSTMVGPQMTNNSSSNNTISAGGSANGNQGSTAATLASSSAPTTTTMASAAPAASTASASDDNNSYLARYSVQALNALAEYVAPVLDVVYASDEKEKVVNLINSIMYYVNPYLKNHHVHNSPSFLACSHLLSSISGYQYTRKAWRKDALELLLDPQFFQMDPPCLEHWRVIVDHLMTHDKTTFRDFLSRMSLNQSGGALKLFASRDQENEQRAQLIKRMAFILFCSERDQYHKYTPEIQEKLIESLRDNPSDLVQSQIMLCFRVLIIRSSAHLLTSLWPFVYTEMVQGLLDIEAYLEQSIAAVSAASTTPAPSANSSTPTPGSMSTASSTTSQLQQQAGLQNSPSTAARFQLFLYTCKLLDMVLALPADSLPQFQMYRWSFIGSGDDFEPHLVRIERRLSELSKCPNLLPYRNHYPILTFSKIGNLLALHPFFKTLVKVNRNEYDASENLGDQAAPLSPTTFDDPIKFIDAILESDFLVQ</sequence>
<evidence type="ECO:0000259" key="2">
    <source>
        <dbReference type="Pfam" id="PF24598"/>
    </source>
</evidence>
<dbReference type="GO" id="GO:0005829">
    <property type="term" value="C:cytosol"/>
    <property type="evidence" value="ECO:0007669"/>
    <property type="project" value="GOC"/>
</dbReference>
<dbReference type="GO" id="GO:0005768">
    <property type="term" value="C:endosome"/>
    <property type="evidence" value="ECO:0007669"/>
    <property type="project" value="TreeGrafter"/>
</dbReference>
<dbReference type="GO" id="GO:0005802">
    <property type="term" value="C:trans-Golgi network"/>
    <property type="evidence" value="ECO:0007669"/>
    <property type="project" value="TreeGrafter"/>
</dbReference>
<gene>
    <name evidence="4" type="primary">pad-1_0</name>
    <name evidence="4" type="ORF">g.17528</name>
</gene>
<dbReference type="Pfam" id="PF24598">
    <property type="entry name" value="DOP1_C"/>
    <property type="match status" value="1"/>
</dbReference>
<protein>
    <submittedName>
        <fullName evidence="4">Protein pad-1</fullName>
    </submittedName>
</protein>
<dbReference type="GO" id="GO:0006895">
    <property type="term" value="P:Golgi to endosome transport"/>
    <property type="evidence" value="ECO:0007669"/>
    <property type="project" value="InterPro"/>
</dbReference>
<evidence type="ECO:0000256" key="1">
    <source>
        <dbReference type="SAM" id="MobiDB-lite"/>
    </source>
</evidence>
<feature type="compositionally biased region" description="Low complexity" evidence="1">
    <location>
        <begin position="326"/>
        <end position="337"/>
    </location>
</feature>
<organism evidence="4">
    <name type="scientific">Aceria tosichella</name>
    <name type="common">wheat curl mite</name>
    <dbReference type="NCBI Taxonomy" id="561515"/>
    <lineage>
        <taxon>Eukaryota</taxon>
        <taxon>Metazoa</taxon>
        <taxon>Ecdysozoa</taxon>
        <taxon>Arthropoda</taxon>
        <taxon>Chelicerata</taxon>
        <taxon>Arachnida</taxon>
        <taxon>Acari</taxon>
        <taxon>Acariformes</taxon>
        <taxon>Trombidiformes</taxon>
        <taxon>Prostigmata</taxon>
        <taxon>Eupodina</taxon>
        <taxon>Eriophyoidea</taxon>
        <taxon>Eriophyidae</taxon>
        <taxon>Eriophyinae</taxon>
        <taxon>Aceriini</taxon>
        <taxon>Aceria</taxon>
    </lineage>
</organism>
<evidence type="ECO:0000259" key="3">
    <source>
        <dbReference type="Pfam" id="PF24601"/>
    </source>
</evidence>
<feature type="domain" description="DOP1-like C-terminal" evidence="2">
    <location>
        <begin position="1435"/>
        <end position="1661"/>
    </location>
</feature>
<dbReference type="InterPro" id="IPR056459">
    <property type="entry name" value="TPR_DOP1"/>
</dbReference>
<feature type="region of interest" description="Disordered" evidence="1">
    <location>
        <begin position="306"/>
        <end position="360"/>
    </location>
</feature>
<name>A0A6G1SL09_9ACAR</name>
<dbReference type="Pfam" id="PF24601">
    <property type="entry name" value="TPR_DOP1"/>
    <property type="match status" value="1"/>
</dbReference>
<reference evidence="4" key="1">
    <citation type="submission" date="2018-10" db="EMBL/GenBank/DDBJ databases">
        <title>Transcriptome assembly of Aceria tosichella (Wheat curl mite) Type 2.</title>
        <authorList>
            <person name="Scully E.D."/>
            <person name="Geib S.M."/>
            <person name="Palmer N.A."/>
            <person name="Gupta A.K."/>
            <person name="Sarath G."/>
            <person name="Tatineni S."/>
        </authorList>
    </citation>
    <scope>NUCLEOTIDE SEQUENCE</scope>
    <source>
        <strain evidence="4">LincolnNE</strain>
    </source>
</reference>
<accession>A0A6G1SL09</accession>
<feature type="region of interest" description="Disordered" evidence="1">
    <location>
        <begin position="167"/>
        <end position="196"/>
    </location>
</feature>
<feature type="region of interest" description="Disordered" evidence="1">
    <location>
        <begin position="1020"/>
        <end position="1039"/>
    </location>
</feature>
<feature type="region of interest" description="Disordered" evidence="1">
    <location>
        <begin position="1370"/>
        <end position="1406"/>
    </location>
</feature>
<feature type="region of interest" description="Disordered" evidence="1">
    <location>
        <begin position="1675"/>
        <end position="1705"/>
    </location>
</feature>
<evidence type="ECO:0000313" key="4">
    <source>
        <dbReference type="EMBL" id="MDE51204.1"/>
    </source>
</evidence>
<dbReference type="InterPro" id="IPR056457">
    <property type="entry name" value="DOP1_C"/>
</dbReference>
<feature type="compositionally biased region" description="Polar residues" evidence="1">
    <location>
        <begin position="174"/>
        <end position="183"/>
    </location>
</feature>
<dbReference type="PANTHER" id="PTHR14042">
    <property type="entry name" value="DOPEY-RELATED"/>
    <property type="match status" value="1"/>
</dbReference>
<dbReference type="EMBL" id="GGYP01006433">
    <property type="protein sequence ID" value="MDE51204.1"/>
    <property type="molecule type" value="Transcribed_RNA"/>
</dbReference>
<feature type="compositionally biased region" description="Low complexity" evidence="1">
    <location>
        <begin position="1377"/>
        <end position="1406"/>
    </location>
</feature>
<proteinExistence type="predicted"/>
<dbReference type="PANTHER" id="PTHR14042:SF24">
    <property type="entry name" value="PROTEIN DOPEY-1 HOMOLOG"/>
    <property type="match status" value="1"/>
</dbReference>
<dbReference type="InterPro" id="IPR040314">
    <property type="entry name" value="DOP1"/>
</dbReference>
<feature type="domain" description="DOP1-like TPR" evidence="3">
    <location>
        <begin position="638"/>
        <end position="987"/>
    </location>
</feature>